<feature type="region of interest" description="Disordered" evidence="1">
    <location>
        <begin position="1"/>
        <end position="22"/>
    </location>
</feature>
<organism evidence="2 3">
    <name type="scientific">Ganoderma sinense ZZ0214-1</name>
    <dbReference type="NCBI Taxonomy" id="1077348"/>
    <lineage>
        <taxon>Eukaryota</taxon>
        <taxon>Fungi</taxon>
        <taxon>Dikarya</taxon>
        <taxon>Basidiomycota</taxon>
        <taxon>Agaricomycotina</taxon>
        <taxon>Agaricomycetes</taxon>
        <taxon>Polyporales</taxon>
        <taxon>Polyporaceae</taxon>
        <taxon>Ganoderma</taxon>
    </lineage>
</organism>
<dbReference type="Proteomes" id="UP000230002">
    <property type="component" value="Unassembled WGS sequence"/>
</dbReference>
<evidence type="ECO:0000256" key="1">
    <source>
        <dbReference type="SAM" id="MobiDB-lite"/>
    </source>
</evidence>
<feature type="region of interest" description="Disordered" evidence="1">
    <location>
        <begin position="391"/>
        <end position="415"/>
    </location>
</feature>
<accession>A0A2G8S724</accession>
<proteinExistence type="predicted"/>
<dbReference type="EMBL" id="AYKW01000021">
    <property type="protein sequence ID" value="PIL29527.1"/>
    <property type="molecule type" value="Genomic_DNA"/>
</dbReference>
<protein>
    <submittedName>
        <fullName evidence="2">Uncharacterized protein</fullName>
    </submittedName>
</protein>
<keyword evidence="3" id="KW-1185">Reference proteome</keyword>
<sequence length="584" mass="64654">MSSQLRVTAPESADDPGSSSLLPQAMDASTLPPYIPIEIVHLIMDQLYNGSLPRDHCYRNQTTYRHWSLVCHAWRPYAQALLFRIVEVTDASSLRRFAALLDSAPRLASCVRLLRVYSRHLHTPENVFACLPVVLGSRLINLRELAVSRISQDDTWHPHAQSPPLSCELSYMPLPSHFFAALPVLGTVTTLKIYWVTFETFGAFARTVHSLSSLRTLVCIQARWCLLGEPYPSTLPGPSQSAMHGKFLPQLEDLTVSFLAIHGAERLLSSLDGSSITKLYIDCPTYHSTVVTPFNPSDPWTGFGLGTDLRRFPRLRTLWVSIPYTLAIFPELPDAFATLLRSWTPRESEEGEGTRTRTLTITPTYEYDFSRGDFVDVLRALGPVVEGILLGGDGAHQHDPSGSRDRDRTQGEGPAVEVEVEVEVCVIDKAEERRRWWRGVARACFPRMHEEGRLRSTFTKGFAAYASPTEYWDYWDWKDVPSETASEVGPPGATVEDAPLPEAPAELGPHGEAGHGGVPVHPGPGHGAVGEEATSVGGCSPTTKFRWRKRLNRPVRALAGILAGVRMRLKLGKLAIVKASLHEA</sequence>
<gene>
    <name evidence="2" type="ORF">GSI_08335</name>
</gene>
<comment type="caution">
    <text evidence="2">The sequence shown here is derived from an EMBL/GenBank/DDBJ whole genome shotgun (WGS) entry which is preliminary data.</text>
</comment>
<evidence type="ECO:0000313" key="2">
    <source>
        <dbReference type="EMBL" id="PIL29527.1"/>
    </source>
</evidence>
<dbReference type="OrthoDB" id="2754576at2759"/>
<feature type="compositionally biased region" description="Basic and acidic residues" evidence="1">
    <location>
        <begin position="395"/>
        <end position="410"/>
    </location>
</feature>
<feature type="region of interest" description="Disordered" evidence="1">
    <location>
        <begin position="483"/>
        <end position="504"/>
    </location>
</feature>
<dbReference type="AlphaFoldDB" id="A0A2G8S724"/>
<name>A0A2G8S724_9APHY</name>
<evidence type="ECO:0000313" key="3">
    <source>
        <dbReference type="Proteomes" id="UP000230002"/>
    </source>
</evidence>
<reference evidence="2 3" key="1">
    <citation type="journal article" date="2015" name="Sci. Rep.">
        <title>Chromosome-level genome map provides insights into diverse defense mechanisms in the medicinal fungus Ganoderma sinense.</title>
        <authorList>
            <person name="Zhu Y."/>
            <person name="Xu J."/>
            <person name="Sun C."/>
            <person name="Zhou S."/>
            <person name="Xu H."/>
            <person name="Nelson D.R."/>
            <person name="Qian J."/>
            <person name="Song J."/>
            <person name="Luo H."/>
            <person name="Xiang L."/>
            <person name="Li Y."/>
            <person name="Xu Z."/>
            <person name="Ji A."/>
            <person name="Wang L."/>
            <person name="Lu S."/>
            <person name="Hayward A."/>
            <person name="Sun W."/>
            <person name="Li X."/>
            <person name="Schwartz D.C."/>
            <person name="Wang Y."/>
            <person name="Chen S."/>
        </authorList>
    </citation>
    <scope>NUCLEOTIDE SEQUENCE [LARGE SCALE GENOMIC DNA]</scope>
    <source>
        <strain evidence="2 3">ZZ0214-1</strain>
    </source>
</reference>